<evidence type="ECO:0000313" key="5">
    <source>
        <dbReference type="Proteomes" id="UP000534783"/>
    </source>
</evidence>
<name>A0A7X6DT27_9BACT</name>
<dbReference type="AlphaFoldDB" id="A0A7X6DT27"/>
<dbReference type="SUPFAM" id="SSF56112">
    <property type="entry name" value="Protein kinase-like (PK-like)"/>
    <property type="match status" value="1"/>
</dbReference>
<keyword evidence="4" id="KW-0418">Kinase</keyword>
<sequence length="569" mass="64776">MALRPYKMRLSDLNRLRKILVIVVESGGGMLIDRLRLRYLLPLRYRIVHLFRGRSIEEHQIQVEVAQPILSPPALRTLLERLGPTFIKLGQILSMRADLVGETLSQELSKLQSHAPPFSYEEARKILREELGGSPEERFKSFEEKPVAAASLAQVHRAFLEEGTEVAVKIQRPGIQKIITQDIHILFFLAGLAERFFPELRPYRPTRVVKEFADWTLRELDFRAEGRNAERFRYIFRDNPDITIPKVFWDRTTERVLTASFSHGDKVTDLDRIETFGGDRKRLAAIGVSAFFQQFFVAGFFHADPHPGNFFAMPDGRLCLHDLGMVGYLDEASRRELLSCLISFVNKDIEGFTRHLLHLATIDEESDLAGFQRDIAGILSEFFFTEHPPSVTWAFFRVINRGARSGIRFPADLALFGKALATTEGMGTKLYPKFDFNKELEPYVMRALKDQFSPTKMFQKLQADLLDHVGFLASLPEEIKHALAKIEKGEIGVKIDTQEIQGMKREFDRQNDLRILGMVLTAVVLATFGLLHLEGKDSLGGIPFSTLGMVVSAALFIWFLTRLRKGPEA</sequence>
<dbReference type="Pfam" id="PF03109">
    <property type="entry name" value="ABC1"/>
    <property type="match status" value="1"/>
</dbReference>
<evidence type="ECO:0000259" key="3">
    <source>
        <dbReference type="Pfam" id="PF03109"/>
    </source>
</evidence>
<reference evidence="4 5" key="1">
    <citation type="journal article" date="2020" name="Nature">
        <title>Bacterial chemolithoautotrophy via manganese oxidation.</title>
        <authorList>
            <person name="Yu H."/>
            <person name="Leadbetter J.R."/>
        </authorList>
    </citation>
    <scope>NUCLEOTIDE SEQUENCE [LARGE SCALE GENOMIC DNA]</scope>
    <source>
        <strain evidence="4 5">Mn-1</strain>
    </source>
</reference>
<dbReference type="PANTHER" id="PTHR10566">
    <property type="entry name" value="CHAPERONE-ACTIVITY OF BC1 COMPLEX CABC1 -RELATED"/>
    <property type="match status" value="1"/>
</dbReference>
<keyword evidence="2" id="KW-1133">Transmembrane helix</keyword>
<gene>
    <name evidence="4" type="ORF">MNODULE_18085</name>
</gene>
<keyword evidence="2" id="KW-0472">Membrane</keyword>
<protein>
    <submittedName>
        <fullName evidence="4">AarF/ABC1/UbiB kinase family protein</fullName>
    </submittedName>
</protein>
<dbReference type="GO" id="GO:0016301">
    <property type="term" value="F:kinase activity"/>
    <property type="evidence" value="ECO:0007669"/>
    <property type="project" value="UniProtKB-KW"/>
</dbReference>
<evidence type="ECO:0000256" key="2">
    <source>
        <dbReference type="SAM" id="Phobius"/>
    </source>
</evidence>
<dbReference type="PANTHER" id="PTHR10566:SF113">
    <property type="entry name" value="PROTEIN ACTIVITY OF BC1 COMPLEX KINASE 7, CHLOROPLASTIC"/>
    <property type="match status" value="1"/>
</dbReference>
<keyword evidence="4" id="KW-0808">Transferase</keyword>
<organism evidence="4 5">
    <name type="scientific">Candidatus Manganitrophus noduliformans</name>
    <dbReference type="NCBI Taxonomy" id="2606439"/>
    <lineage>
        <taxon>Bacteria</taxon>
        <taxon>Pseudomonadati</taxon>
        <taxon>Nitrospirota</taxon>
        <taxon>Nitrospiria</taxon>
        <taxon>Candidatus Troglogloeales</taxon>
        <taxon>Candidatus Manganitrophaceae</taxon>
        <taxon>Candidatus Manganitrophus</taxon>
    </lineage>
</organism>
<comment type="caution">
    <text evidence="4">The sequence shown here is derived from an EMBL/GenBank/DDBJ whole genome shotgun (WGS) entry which is preliminary data.</text>
</comment>
<feature type="transmembrane region" description="Helical" evidence="2">
    <location>
        <begin position="539"/>
        <end position="560"/>
    </location>
</feature>
<keyword evidence="2" id="KW-0812">Transmembrane</keyword>
<comment type="similarity">
    <text evidence="1">Belongs to the protein kinase superfamily. ADCK protein kinase family.</text>
</comment>
<dbReference type="InterPro" id="IPR011009">
    <property type="entry name" value="Kinase-like_dom_sf"/>
</dbReference>
<dbReference type="InterPro" id="IPR004147">
    <property type="entry name" value="ABC1_dom"/>
</dbReference>
<feature type="domain" description="ABC1 atypical kinase-like" evidence="3">
    <location>
        <begin position="110"/>
        <end position="353"/>
    </location>
</feature>
<dbReference type="CDD" id="cd05121">
    <property type="entry name" value="ABC1_ADCK3-like"/>
    <property type="match status" value="1"/>
</dbReference>
<feature type="transmembrane region" description="Helical" evidence="2">
    <location>
        <begin position="513"/>
        <end position="533"/>
    </location>
</feature>
<dbReference type="Proteomes" id="UP000534783">
    <property type="component" value="Unassembled WGS sequence"/>
</dbReference>
<dbReference type="RefSeq" id="WP_168062532.1">
    <property type="nucleotide sequence ID" value="NZ_VTOW01000003.1"/>
</dbReference>
<evidence type="ECO:0000256" key="1">
    <source>
        <dbReference type="ARBA" id="ARBA00009670"/>
    </source>
</evidence>
<keyword evidence="5" id="KW-1185">Reference proteome</keyword>
<accession>A0A7X6DT27</accession>
<dbReference type="InterPro" id="IPR050154">
    <property type="entry name" value="UbiB_kinase"/>
</dbReference>
<evidence type="ECO:0000313" key="4">
    <source>
        <dbReference type="EMBL" id="NKE72664.1"/>
    </source>
</evidence>
<dbReference type="EMBL" id="VTOW01000003">
    <property type="protein sequence ID" value="NKE72664.1"/>
    <property type="molecule type" value="Genomic_DNA"/>
</dbReference>
<proteinExistence type="inferred from homology"/>